<evidence type="ECO:0000256" key="6">
    <source>
        <dbReference type="ARBA" id="ARBA00050768"/>
    </source>
</evidence>
<evidence type="ECO:0000256" key="4">
    <source>
        <dbReference type="ARBA" id="ARBA00023136"/>
    </source>
</evidence>
<dbReference type="InterPro" id="IPR006603">
    <property type="entry name" value="PQ-loop_rpt"/>
</dbReference>
<feature type="transmembrane region" description="Helical" evidence="8">
    <location>
        <begin position="40"/>
        <end position="60"/>
    </location>
</feature>
<evidence type="ECO:0000256" key="5">
    <source>
        <dbReference type="ARBA" id="ARBA00038039"/>
    </source>
</evidence>
<dbReference type="InterPro" id="IPR051415">
    <property type="entry name" value="LAAT-1"/>
</dbReference>
<evidence type="ECO:0000256" key="1">
    <source>
        <dbReference type="ARBA" id="ARBA00004141"/>
    </source>
</evidence>
<dbReference type="GO" id="GO:0098852">
    <property type="term" value="C:lytic vacuole membrane"/>
    <property type="evidence" value="ECO:0007669"/>
    <property type="project" value="UniProtKB-ARBA"/>
</dbReference>
<dbReference type="FunFam" id="1.20.1280.290:FF:000009">
    <property type="entry name" value="PQ loop repeat family protein"/>
    <property type="match status" value="1"/>
</dbReference>
<keyword evidence="2 8" id="KW-0812">Transmembrane</keyword>
<protein>
    <submittedName>
        <fullName evidence="9">PQ loop repeat-domain-containing protein</fullName>
    </submittedName>
</protein>
<feature type="transmembrane region" description="Helical" evidence="8">
    <location>
        <begin position="66"/>
        <end position="88"/>
    </location>
</feature>
<keyword evidence="3 8" id="KW-1133">Transmembrane helix</keyword>
<name>A0A1X2IMF9_9FUNG</name>
<dbReference type="PANTHER" id="PTHR16201:SF44">
    <property type="entry name" value="SEVEN TRANSMEMBRANE PROTEIN 1"/>
    <property type="match status" value="1"/>
</dbReference>
<comment type="catalytic activity">
    <reaction evidence="6">
        <text>L-histidine(out) + L-arginine(in) = L-histidine(in) + L-arginine(out)</text>
        <dbReference type="Rhea" id="RHEA:71063"/>
        <dbReference type="ChEBI" id="CHEBI:32682"/>
        <dbReference type="ChEBI" id="CHEBI:57595"/>
    </reaction>
</comment>
<dbReference type="GO" id="GO:0034486">
    <property type="term" value="P:vacuolar transmembrane transport"/>
    <property type="evidence" value="ECO:0007669"/>
    <property type="project" value="UniProtKB-ARBA"/>
</dbReference>
<proteinExistence type="inferred from homology"/>
<feature type="transmembrane region" description="Helical" evidence="8">
    <location>
        <begin position="225"/>
        <end position="244"/>
    </location>
</feature>
<sequence length="296" mass="33590">MWDPEFASNIAGYLSIVCWLIVFIPQLWENYDRKSGDGLSMTFLVIWLAGDVFNLVGVILQDLLPTMFLLALWYTVADMGLIWQVIFYQRLSTLGPLDEEEVTLIPESSDIHEQEHQQPGRRRRLRRRSSESKHHTISAWFNTLSGLSIVLVTVLSCAWYASVHGGIVSGGFVGSDPALSDGDKVNDFRWLPQLLGWTSAVLYVGSRIPQIVKNHRQKSTEGLSLGMFLCAVLGNVLFTMSIFLRSTDRHYILVNLAWIIGSCGTLVFDFTIFIQFFLYNNKNGTNKKNKNPEYVE</sequence>
<feature type="transmembrane region" description="Helical" evidence="8">
    <location>
        <begin position="137"/>
        <end position="161"/>
    </location>
</feature>
<evidence type="ECO:0000256" key="7">
    <source>
        <dbReference type="SAM" id="MobiDB-lite"/>
    </source>
</evidence>
<comment type="subcellular location">
    <subcellularLocation>
        <location evidence="1">Membrane</location>
        <topology evidence="1">Multi-pass membrane protein</topology>
    </subcellularLocation>
</comment>
<dbReference type="OrthoDB" id="8048523at2759"/>
<comment type="caution">
    <text evidence="9">The sequence shown here is derived from an EMBL/GenBank/DDBJ whole genome shotgun (WGS) entry which is preliminary data.</text>
</comment>
<evidence type="ECO:0000256" key="2">
    <source>
        <dbReference type="ARBA" id="ARBA00022692"/>
    </source>
</evidence>
<dbReference type="FunFam" id="1.20.1280.290:FF:000012">
    <property type="entry name" value="Vacuolar membrane PQ loop repeat protein"/>
    <property type="match status" value="1"/>
</dbReference>
<reference evidence="9 10" key="1">
    <citation type="submission" date="2016-07" db="EMBL/GenBank/DDBJ databases">
        <title>Pervasive Adenine N6-methylation of Active Genes in Fungi.</title>
        <authorList>
            <consortium name="DOE Joint Genome Institute"/>
            <person name="Mondo S.J."/>
            <person name="Dannebaum R.O."/>
            <person name="Kuo R.C."/>
            <person name="Labutti K."/>
            <person name="Haridas S."/>
            <person name="Kuo A."/>
            <person name="Salamov A."/>
            <person name="Ahrendt S.R."/>
            <person name="Lipzen A."/>
            <person name="Sullivan W."/>
            <person name="Andreopoulos W.B."/>
            <person name="Clum A."/>
            <person name="Lindquist E."/>
            <person name="Daum C."/>
            <person name="Ramamoorthy G.K."/>
            <person name="Gryganskyi A."/>
            <person name="Culley D."/>
            <person name="Magnuson J.K."/>
            <person name="James T.Y."/>
            <person name="O'Malley M.A."/>
            <person name="Stajich J.E."/>
            <person name="Spatafora J.W."/>
            <person name="Visel A."/>
            <person name="Grigoriev I.V."/>
        </authorList>
    </citation>
    <scope>NUCLEOTIDE SEQUENCE [LARGE SCALE GENOMIC DNA]</scope>
    <source>
        <strain evidence="9 10">NRRL 1336</strain>
    </source>
</reference>
<evidence type="ECO:0000256" key="8">
    <source>
        <dbReference type="SAM" id="Phobius"/>
    </source>
</evidence>
<dbReference type="GO" id="GO:0015174">
    <property type="term" value="F:basic amino acid transmembrane transporter activity"/>
    <property type="evidence" value="ECO:0007669"/>
    <property type="project" value="UniProtKB-ARBA"/>
</dbReference>
<feature type="region of interest" description="Disordered" evidence="7">
    <location>
        <begin position="108"/>
        <end position="130"/>
    </location>
</feature>
<organism evidence="9 10">
    <name type="scientific">Absidia repens</name>
    <dbReference type="NCBI Taxonomy" id="90262"/>
    <lineage>
        <taxon>Eukaryota</taxon>
        <taxon>Fungi</taxon>
        <taxon>Fungi incertae sedis</taxon>
        <taxon>Mucoromycota</taxon>
        <taxon>Mucoromycotina</taxon>
        <taxon>Mucoromycetes</taxon>
        <taxon>Mucorales</taxon>
        <taxon>Cunninghamellaceae</taxon>
        <taxon>Absidia</taxon>
    </lineage>
</organism>
<dbReference type="Pfam" id="PF04193">
    <property type="entry name" value="PQ-loop"/>
    <property type="match status" value="2"/>
</dbReference>
<keyword evidence="4 8" id="KW-0472">Membrane</keyword>
<dbReference type="AlphaFoldDB" id="A0A1X2IMF9"/>
<evidence type="ECO:0000256" key="3">
    <source>
        <dbReference type="ARBA" id="ARBA00022989"/>
    </source>
</evidence>
<comment type="similarity">
    <text evidence="5">Belongs to the laat-1 family.</text>
</comment>
<dbReference type="PANTHER" id="PTHR16201">
    <property type="entry name" value="SEVEN TRANSMEMBRANE PROTEIN 1-RELATED"/>
    <property type="match status" value="1"/>
</dbReference>
<dbReference type="Gene3D" id="1.20.1280.290">
    <property type="match status" value="2"/>
</dbReference>
<evidence type="ECO:0000313" key="10">
    <source>
        <dbReference type="Proteomes" id="UP000193560"/>
    </source>
</evidence>
<dbReference type="EMBL" id="MCGE01000008">
    <property type="protein sequence ID" value="ORZ18950.1"/>
    <property type="molecule type" value="Genomic_DNA"/>
</dbReference>
<evidence type="ECO:0000313" key="9">
    <source>
        <dbReference type="EMBL" id="ORZ18950.1"/>
    </source>
</evidence>
<dbReference type="SMART" id="SM00679">
    <property type="entry name" value="CTNS"/>
    <property type="match status" value="2"/>
</dbReference>
<feature type="compositionally biased region" description="Basic and acidic residues" evidence="7">
    <location>
        <begin position="109"/>
        <end position="118"/>
    </location>
</feature>
<feature type="transmembrane region" description="Helical" evidence="8">
    <location>
        <begin position="256"/>
        <end position="279"/>
    </location>
</feature>
<gene>
    <name evidence="9" type="ORF">BCR42DRAFT_372690</name>
</gene>
<keyword evidence="10" id="KW-1185">Reference proteome</keyword>
<accession>A0A1X2IMF9</accession>
<feature type="transmembrane region" description="Helical" evidence="8">
    <location>
        <begin position="6"/>
        <end position="28"/>
    </location>
</feature>
<dbReference type="Proteomes" id="UP000193560">
    <property type="component" value="Unassembled WGS sequence"/>
</dbReference>